<dbReference type="SUPFAM" id="SSF53850">
    <property type="entry name" value="Periplasmic binding protein-like II"/>
    <property type="match status" value="1"/>
</dbReference>
<gene>
    <name evidence="1" type="primary">ynjB</name>
    <name evidence="1" type="ORF">H0A61_01470</name>
</gene>
<dbReference type="KEGG" id="kme:H0A61_01470"/>
<evidence type="ECO:0000313" key="2">
    <source>
        <dbReference type="Proteomes" id="UP000662904"/>
    </source>
</evidence>
<name>A0A8A0RL17_9FIRM</name>
<evidence type="ECO:0000313" key="1">
    <source>
        <dbReference type="EMBL" id="QSQ09111.1"/>
    </source>
</evidence>
<dbReference type="RefSeq" id="WP_206709300.1">
    <property type="nucleotide sequence ID" value="NZ_CP059066.1"/>
</dbReference>
<protein>
    <submittedName>
        <fullName evidence="1">Protein YnjB</fullName>
    </submittedName>
</protein>
<organism evidence="1 2">
    <name type="scientific">Koleobacter methoxysyntrophicus</name>
    <dbReference type="NCBI Taxonomy" id="2751313"/>
    <lineage>
        <taxon>Bacteria</taxon>
        <taxon>Bacillati</taxon>
        <taxon>Bacillota</taxon>
        <taxon>Clostridia</taxon>
        <taxon>Koleobacterales</taxon>
        <taxon>Koleobacteraceae</taxon>
        <taxon>Koleobacter</taxon>
    </lineage>
</organism>
<keyword evidence="2" id="KW-1185">Reference proteome</keyword>
<dbReference type="PANTHER" id="PTHR42779:SF1">
    <property type="entry name" value="PROTEIN YNJB"/>
    <property type="match status" value="1"/>
</dbReference>
<sequence>MLNKKITVKLSSAILVIFLILLISTGCGGKRTDQAETSLLGKSFDEIVKMAEGTEVNFYMWGGDQRVNAWVDNFVAERVKKEYGIKLNRIPMNAEDFINKLLGEKQLNKKEGSIDLLWINGENFWTAKENGLLFGPFIDKIPNYTRYLDTASDDNLFDFGYPTEGFEAPYGRAQLVFIYDESKIPVPPKDLEKLKELVMKNPGKFTYPAPPDFTGSAFIRNVIYETAGGYKRFIDGDMNEDELKEAIKPAWDYLNEIKPYLWKEGKTYPAALAQQENMFADGEVWITMSYTPFKAAGEIKKGTFPETAKTFILEKGTIGNTHFLAIPFNARNKAGAMVVINFLQGFEAQASKFDPENWGDLPVFDYDKLSAEERQIVENTETGEATLSLEELLKHRVPEMPSKFVPIIEEEWMKNVVREGN</sequence>
<dbReference type="PROSITE" id="PS51257">
    <property type="entry name" value="PROKAR_LIPOPROTEIN"/>
    <property type="match status" value="1"/>
</dbReference>
<dbReference type="Proteomes" id="UP000662904">
    <property type="component" value="Chromosome"/>
</dbReference>
<dbReference type="EMBL" id="CP059066">
    <property type="protein sequence ID" value="QSQ09111.1"/>
    <property type="molecule type" value="Genomic_DNA"/>
</dbReference>
<reference evidence="1" key="1">
    <citation type="submission" date="2020-07" db="EMBL/GenBank/DDBJ databases">
        <title>Koleobacter methoxysyntrophicus gen. nov., sp. nov., a novel anaerobic bacterium isolated from deep subsurface oil field and proposal of Koleobacterales ord. nov. in the phylum Firmicutes.</title>
        <authorList>
            <person name="Sakamoto S."/>
            <person name="Tamaki H."/>
        </authorList>
    </citation>
    <scope>NUCLEOTIDE SEQUENCE</scope>
    <source>
        <strain evidence="1">NRmbB1</strain>
    </source>
</reference>
<dbReference type="NCBIfam" id="NF008633">
    <property type="entry name" value="PRK11622.1"/>
    <property type="match status" value="1"/>
</dbReference>
<proteinExistence type="predicted"/>
<dbReference type="AlphaFoldDB" id="A0A8A0RL17"/>
<dbReference type="Pfam" id="PF13416">
    <property type="entry name" value="SBP_bac_8"/>
    <property type="match status" value="1"/>
</dbReference>
<accession>A0A8A0RL17</accession>
<dbReference type="InterPro" id="IPR006059">
    <property type="entry name" value="SBP"/>
</dbReference>
<dbReference type="Gene3D" id="3.40.190.10">
    <property type="entry name" value="Periplasmic binding protein-like II"/>
    <property type="match status" value="2"/>
</dbReference>
<dbReference type="PANTHER" id="PTHR42779">
    <property type="entry name" value="PROTEIN YNJB"/>
    <property type="match status" value="1"/>
</dbReference>
<dbReference type="InterPro" id="IPR027020">
    <property type="entry name" value="YnjB"/>
</dbReference>
<dbReference type="PIRSF" id="PIRSF029172">
    <property type="entry name" value="UCP029172_ABC_sbc_YnjB"/>
    <property type="match status" value="1"/>
</dbReference>